<protein>
    <submittedName>
        <fullName evidence="2">Uncharacterized protein</fullName>
    </submittedName>
</protein>
<evidence type="ECO:0000313" key="2">
    <source>
        <dbReference type="EMBL" id="MBX34931.1"/>
    </source>
</evidence>
<name>A0A2P2MXH9_RHIMU</name>
<keyword evidence="1" id="KW-0472">Membrane</keyword>
<dbReference type="EMBL" id="GGEC01054447">
    <property type="protein sequence ID" value="MBX34931.1"/>
    <property type="molecule type" value="Transcribed_RNA"/>
</dbReference>
<dbReference type="AlphaFoldDB" id="A0A2P2MXH9"/>
<reference evidence="2" key="1">
    <citation type="submission" date="2018-02" db="EMBL/GenBank/DDBJ databases">
        <title>Rhizophora mucronata_Transcriptome.</title>
        <authorList>
            <person name="Meera S.P."/>
            <person name="Sreeshan A."/>
            <person name="Augustine A."/>
        </authorList>
    </citation>
    <scope>NUCLEOTIDE SEQUENCE</scope>
    <source>
        <tissue evidence="2">Leaf</tissue>
    </source>
</reference>
<organism evidence="2">
    <name type="scientific">Rhizophora mucronata</name>
    <name type="common">Asiatic mangrove</name>
    <dbReference type="NCBI Taxonomy" id="61149"/>
    <lineage>
        <taxon>Eukaryota</taxon>
        <taxon>Viridiplantae</taxon>
        <taxon>Streptophyta</taxon>
        <taxon>Embryophyta</taxon>
        <taxon>Tracheophyta</taxon>
        <taxon>Spermatophyta</taxon>
        <taxon>Magnoliopsida</taxon>
        <taxon>eudicotyledons</taxon>
        <taxon>Gunneridae</taxon>
        <taxon>Pentapetalae</taxon>
        <taxon>rosids</taxon>
        <taxon>fabids</taxon>
        <taxon>Malpighiales</taxon>
        <taxon>Rhizophoraceae</taxon>
        <taxon>Rhizophora</taxon>
    </lineage>
</organism>
<keyword evidence="1" id="KW-1133">Transmembrane helix</keyword>
<accession>A0A2P2MXH9</accession>
<proteinExistence type="predicted"/>
<feature type="transmembrane region" description="Helical" evidence="1">
    <location>
        <begin position="20"/>
        <end position="39"/>
    </location>
</feature>
<keyword evidence="1" id="KW-0812">Transmembrane</keyword>
<sequence length="47" mass="5555">MPGNKFQCNIDLQKFDSTFSFLYLFCFLFSLDPLWELGFSEKHVPFG</sequence>
<evidence type="ECO:0000256" key="1">
    <source>
        <dbReference type="SAM" id="Phobius"/>
    </source>
</evidence>